<dbReference type="GO" id="GO:1905691">
    <property type="term" value="P:lipid droplet disassembly"/>
    <property type="evidence" value="ECO:0007669"/>
    <property type="project" value="Ensembl"/>
</dbReference>
<keyword evidence="16 62" id="KW-0442">Lipid degradation</keyword>
<evidence type="ECO:0000256" key="35">
    <source>
        <dbReference type="ARBA" id="ARBA00050589"/>
    </source>
</evidence>
<comment type="catalytic activity">
    <reaction evidence="23">
        <text>a 1,2-diacyl-sn-glycero-3-phosphocholine + H2O = a 1-acyl-sn-glycero-3-phosphocholine + a fatty acid + H(+)</text>
        <dbReference type="Rhea" id="RHEA:15801"/>
        <dbReference type="ChEBI" id="CHEBI:15377"/>
        <dbReference type="ChEBI" id="CHEBI:15378"/>
        <dbReference type="ChEBI" id="CHEBI:28868"/>
        <dbReference type="ChEBI" id="CHEBI:57643"/>
        <dbReference type="ChEBI" id="CHEBI:58168"/>
        <dbReference type="EC" id="3.1.1.4"/>
    </reaction>
    <physiologicalReaction direction="left-to-right" evidence="23">
        <dbReference type="Rhea" id="RHEA:15802"/>
    </physiologicalReaction>
</comment>
<comment type="catalytic activity">
    <reaction evidence="38">
        <text>1,3-di-(9Z)-octadecenoyl-2-hexadecanoylglycerol + H2O = 2-hexadecanoyl-3-(9Z)-octadecenoyl-sn-glycerol + (9Z)-octadecenoate + H(+)</text>
        <dbReference type="Rhea" id="RHEA:38431"/>
        <dbReference type="ChEBI" id="CHEBI:15377"/>
        <dbReference type="ChEBI" id="CHEBI:15378"/>
        <dbReference type="ChEBI" id="CHEBI:30823"/>
        <dbReference type="ChEBI" id="CHEBI:75846"/>
        <dbReference type="ChEBI" id="CHEBI:75870"/>
    </reaction>
    <physiologicalReaction direction="left-to-right" evidence="38">
        <dbReference type="Rhea" id="RHEA:38432"/>
    </physiologicalReaction>
</comment>
<comment type="catalytic activity">
    <reaction evidence="45">
        <text>1,2,3-tri-(9Z,12Z)-octadecadienoylglycerol + H2O = 2,3-di-(9Z,12Z)-octadecadienoyl-sn-glycerol + (9Z,12Z)-octadecadienoate + H(+)</text>
        <dbReference type="Rhea" id="RHEA:38407"/>
        <dbReference type="ChEBI" id="CHEBI:15377"/>
        <dbReference type="ChEBI" id="CHEBI:15378"/>
        <dbReference type="ChEBI" id="CHEBI:30245"/>
        <dbReference type="ChEBI" id="CHEBI:75844"/>
        <dbReference type="ChEBI" id="CHEBI:75854"/>
    </reaction>
    <physiologicalReaction direction="left-to-right" evidence="45">
        <dbReference type="Rhea" id="RHEA:38408"/>
    </physiologicalReaction>
</comment>
<dbReference type="GO" id="GO:0051264">
    <property type="term" value="F:mono-olein transacylation activity"/>
    <property type="evidence" value="ECO:0007669"/>
    <property type="project" value="Ensembl"/>
</dbReference>
<dbReference type="SMR" id="A0A5F7ZPL2"/>
<evidence type="ECO:0000256" key="24">
    <source>
        <dbReference type="ARBA" id="ARBA00048657"/>
    </source>
</evidence>
<dbReference type="InParanoid" id="A0A5F7ZPL2"/>
<dbReference type="Gene3D" id="3.40.1090.10">
    <property type="entry name" value="Cytosolic phospholipase A2 catalytic domain"/>
    <property type="match status" value="1"/>
</dbReference>
<evidence type="ECO:0000256" key="39">
    <source>
        <dbReference type="ARBA" id="ARBA00051078"/>
    </source>
</evidence>
<accession>A0A5F7ZPL2</accession>
<dbReference type="AlphaFoldDB" id="A0A5F7ZPL2"/>
<dbReference type="EC" id="3.1.1.3" evidence="7"/>
<keyword evidence="11" id="KW-0597">Phosphoprotein</keyword>
<comment type="catalytic activity">
    <reaction evidence="28">
        <text>a triacylglycerol + H2O = a 1,3-diacylglycerol + a fatty acid + H(+)</text>
        <dbReference type="Rhea" id="RHEA:38495"/>
        <dbReference type="ChEBI" id="CHEBI:15377"/>
        <dbReference type="ChEBI" id="CHEBI:15378"/>
        <dbReference type="ChEBI" id="CHEBI:17855"/>
        <dbReference type="ChEBI" id="CHEBI:28868"/>
        <dbReference type="ChEBI" id="CHEBI:47777"/>
    </reaction>
    <physiologicalReaction direction="left-to-right" evidence="28">
        <dbReference type="Rhea" id="RHEA:38496"/>
    </physiologicalReaction>
</comment>
<evidence type="ECO:0000256" key="4">
    <source>
        <dbReference type="ARBA" id="ARBA00004879"/>
    </source>
</evidence>
<dbReference type="Pfam" id="PF01734">
    <property type="entry name" value="Patatin"/>
    <property type="match status" value="1"/>
</dbReference>
<comment type="catalytic activity">
    <reaction evidence="34">
        <text>a triacylglycerol + H2O = a 1,2-diacylglycerol + a fatty acid + H(+)</text>
        <dbReference type="Rhea" id="RHEA:35667"/>
        <dbReference type="ChEBI" id="CHEBI:15377"/>
        <dbReference type="ChEBI" id="CHEBI:15378"/>
        <dbReference type="ChEBI" id="CHEBI:17855"/>
        <dbReference type="ChEBI" id="CHEBI:28868"/>
        <dbReference type="ChEBI" id="CHEBI:49172"/>
    </reaction>
    <physiologicalReaction direction="left-to-right" evidence="34">
        <dbReference type="Rhea" id="RHEA:35668"/>
    </physiologicalReaction>
</comment>
<evidence type="ECO:0000256" key="45">
    <source>
        <dbReference type="ARBA" id="ARBA00052229"/>
    </source>
</evidence>
<comment type="catalytic activity">
    <reaction evidence="25">
        <text>1,2,3-tri-(9Z-octadecenoyl)-glycerol + H2O = 2,3-di-(9Z)-octadecenoyl-sn-glycerol + (9Z)-octadecenoate + H(+)</text>
        <dbReference type="Rhea" id="RHEA:38391"/>
        <dbReference type="ChEBI" id="CHEBI:15377"/>
        <dbReference type="ChEBI" id="CHEBI:15378"/>
        <dbReference type="ChEBI" id="CHEBI:30823"/>
        <dbReference type="ChEBI" id="CHEBI:53753"/>
        <dbReference type="ChEBI" id="CHEBI:75824"/>
    </reaction>
    <physiologicalReaction direction="left-to-right" evidence="25">
        <dbReference type="Rhea" id="RHEA:38392"/>
    </physiologicalReaction>
</comment>
<evidence type="ECO:0000256" key="22">
    <source>
        <dbReference type="ARBA" id="ARBA00023369"/>
    </source>
</evidence>
<evidence type="ECO:0000256" key="13">
    <source>
        <dbReference type="ARBA" id="ARBA00022692"/>
    </source>
</evidence>
<dbReference type="GO" id="GO:0055088">
    <property type="term" value="P:lipid homeostasis"/>
    <property type="evidence" value="ECO:0000318"/>
    <property type="project" value="GO_Central"/>
</dbReference>
<feature type="short sequence motif" description="GXGXXG" evidence="62">
    <location>
        <begin position="123"/>
        <end position="128"/>
    </location>
</feature>
<keyword evidence="18" id="KW-1133">Transmembrane helix</keyword>
<feature type="region of interest" description="Disordered" evidence="63">
    <location>
        <begin position="572"/>
        <end position="601"/>
    </location>
</feature>
<dbReference type="GO" id="GO:0035356">
    <property type="term" value="P:intracellular triglyceride homeostasis"/>
    <property type="evidence" value="ECO:0007669"/>
    <property type="project" value="Ensembl"/>
</dbReference>
<comment type="pathway">
    <text evidence="4">Glycerolipid metabolism; triacylglycerol degradation.</text>
</comment>
<evidence type="ECO:0000256" key="29">
    <source>
        <dbReference type="ARBA" id="ARBA00050245"/>
    </source>
</evidence>
<dbReference type="OMA" id="FPREATW"/>
<comment type="catalytic activity">
    <reaction evidence="49">
        <text>1,2,3-tri-(9Z,12Z)-octadecadienoylglycerol + H2O = 1,3-di-(9Z,12Z)-octadecadienoylglycerol + (9Z,12Z)-octadecadienoate + H(+)</text>
        <dbReference type="Rhea" id="RHEA:38403"/>
        <dbReference type="ChEBI" id="CHEBI:15377"/>
        <dbReference type="ChEBI" id="CHEBI:15378"/>
        <dbReference type="ChEBI" id="CHEBI:30245"/>
        <dbReference type="ChEBI" id="CHEBI:75844"/>
        <dbReference type="ChEBI" id="CHEBI:75850"/>
    </reaction>
    <physiologicalReaction direction="left-to-right" evidence="49">
        <dbReference type="Rhea" id="RHEA:38404"/>
    </physiologicalReaction>
</comment>
<dbReference type="GO" id="GO:0010898">
    <property type="term" value="P:positive regulation of triglyceride catabolic process"/>
    <property type="evidence" value="ECO:0007669"/>
    <property type="project" value="InterPro"/>
</dbReference>
<keyword evidence="10" id="KW-1017">Isopeptide bond</keyword>
<reference evidence="65" key="2">
    <citation type="submission" date="2019-01" db="EMBL/GenBank/DDBJ databases">
        <authorList>
            <person name="Graves T."/>
            <person name="Eichler E.E."/>
            <person name="Wilson R.K."/>
        </authorList>
    </citation>
    <scope>NUCLEOTIDE SEQUENCE [LARGE SCALE GENOMIC DNA]</scope>
    <source>
        <strain evidence="65">17573</strain>
    </source>
</reference>
<feature type="compositionally biased region" description="Low complexity" evidence="63">
    <location>
        <begin position="90"/>
        <end position="101"/>
    </location>
</feature>
<dbReference type="GO" id="GO:0005886">
    <property type="term" value="C:plasma membrane"/>
    <property type="evidence" value="ECO:0007669"/>
    <property type="project" value="UniProtKB-SubCell"/>
</dbReference>
<evidence type="ECO:0000313" key="66">
    <source>
        <dbReference type="Proteomes" id="UP000006718"/>
    </source>
</evidence>
<reference evidence="66" key="1">
    <citation type="journal article" date="2007" name="Science">
        <title>Evolutionary and biomedical insights from the rhesus macaque genome.</title>
        <authorList>
            <person name="Gibbs R.A."/>
            <person name="Rogers J."/>
            <person name="Katze M.G."/>
            <person name="Bumgarner R."/>
            <person name="Weinstock G.M."/>
            <person name="Mardis E.R."/>
            <person name="Remington K.A."/>
            <person name="Strausberg R.L."/>
            <person name="Venter J.C."/>
            <person name="Wilson R.K."/>
            <person name="Batzer M.A."/>
            <person name="Bustamante C.D."/>
            <person name="Eichler E.E."/>
            <person name="Hahn M.W."/>
            <person name="Hardison R.C."/>
            <person name="Makova K.D."/>
            <person name="Miller W."/>
            <person name="Milosavljevic A."/>
            <person name="Palermo R.E."/>
            <person name="Siepel A."/>
            <person name="Sikela J.M."/>
            <person name="Attaway T."/>
            <person name="Bell S."/>
            <person name="Bernard K.E."/>
            <person name="Buhay C.J."/>
            <person name="Chandrabose M.N."/>
            <person name="Dao M."/>
            <person name="Davis C."/>
            <person name="Delehaunty K.D."/>
            <person name="Ding Y."/>
            <person name="Dinh H.H."/>
            <person name="Dugan-Rocha S."/>
            <person name="Fulton L.A."/>
            <person name="Gabisi R.A."/>
            <person name="Garner T.T."/>
            <person name="Godfrey J."/>
            <person name="Hawes A.C."/>
            <person name="Hernandez J."/>
            <person name="Hines S."/>
            <person name="Holder M."/>
            <person name="Hume J."/>
            <person name="Jhangiani S.N."/>
            <person name="Joshi V."/>
            <person name="Khan Z.M."/>
            <person name="Kirkness E.F."/>
            <person name="Cree A."/>
            <person name="Fowler R.G."/>
            <person name="Lee S."/>
            <person name="Lewis L.R."/>
            <person name="Li Z."/>
            <person name="Liu Y.-S."/>
            <person name="Moore S.M."/>
            <person name="Muzny D."/>
            <person name="Nazareth L.V."/>
            <person name="Ngo D.N."/>
            <person name="Okwuonu G.O."/>
            <person name="Pai G."/>
            <person name="Parker D."/>
            <person name="Paul H.A."/>
            <person name="Pfannkoch C."/>
            <person name="Pohl C.S."/>
            <person name="Rogers Y.-H.C."/>
            <person name="Ruiz S.J."/>
            <person name="Sabo A."/>
            <person name="Santibanez J."/>
            <person name="Schneider B.W."/>
            <person name="Smith S.M."/>
            <person name="Sodergren E."/>
            <person name="Svatek A.F."/>
            <person name="Utterback T.R."/>
            <person name="Vattathil S."/>
            <person name="Warren W."/>
            <person name="White C.S."/>
            <person name="Chinwalla A.T."/>
            <person name="Feng Y."/>
            <person name="Halpern A.L."/>
            <person name="Hillier L.W."/>
            <person name="Huang X."/>
            <person name="Minx P."/>
            <person name="Nelson J.O."/>
            <person name="Pepin K.H."/>
            <person name="Qin X."/>
            <person name="Sutton G.G."/>
            <person name="Venter E."/>
            <person name="Walenz B.P."/>
            <person name="Wallis J.W."/>
            <person name="Worley K.C."/>
            <person name="Yang S.-P."/>
            <person name="Jones S.M."/>
            <person name="Marra M.A."/>
            <person name="Rocchi M."/>
            <person name="Schein J.E."/>
            <person name="Baertsch R."/>
            <person name="Clarke L."/>
            <person name="Csuros M."/>
            <person name="Glasscock J."/>
            <person name="Harris R.A."/>
            <person name="Havlak P."/>
            <person name="Jackson A.R."/>
            <person name="Jiang H."/>
            <person name="Liu Y."/>
            <person name="Messina D.N."/>
            <person name="Shen Y."/>
            <person name="Song H.X.-Z."/>
            <person name="Wylie T."/>
            <person name="Zhang L."/>
            <person name="Birney E."/>
            <person name="Han K."/>
            <person name="Konkel M.K."/>
            <person name="Lee J."/>
            <person name="Smit A.F.A."/>
            <person name="Ullmer B."/>
            <person name="Wang H."/>
            <person name="Xing J."/>
            <person name="Burhans R."/>
            <person name="Cheng Z."/>
            <person name="Karro J.E."/>
            <person name="Ma J."/>
            <person name="Raney B."/>
            <person name="She X."/>
            <person name="Cox M.J."/>
            <person name="Demuth J.P."/>
            <person name="Dumas L.J."/>
            <person name="Han S.-G."/>
            <person name="Hopkins J."/>
            <person name="Karimpour-Fard A."/>
            <person name="Kim Y.H."/>
            <person name="Pollack J.R."/>
            <person name="Vinar T."/>
            <person name="Addo-Quaye C."/>
            <person name="Degenhardt J."/>
            <person name="Denby A."/>
            <person name="Hubisz M.J."/>
            <person name="Indap A."/>
            <person name="Kosiol C."/>
            <person name="Lahn B.T."/>
            <person name="Lawson H.A."/>
            <person name="Marklein A."/>
            <person name="Nielsen R."/>
            <person name="Vallender E.J."/>
            <person name="Clark A.G."/>
            <person name="Ferguson B."/>
            <person name="Hernandez R.D."/>
            <person name="Hirani K."/>
            <person name="Kehrer-Sawatzki H."/>
            <person name="Kolb J."/>
            <person name="Patil S."/>
            <person name="Pu L.-L."/>
            <person name="Ren Y."/>
            <person name="Smith D.G."/>
            <person name="Wheeler D.A."/>
            <person name="Schenck I."/>
            <person name="Ball E.V."/>
            <person name="Chen R."/>
            <person name="Cooper D.N."/>
            <person name="Giardine B."/>
            <person name="Hsu F."/>
            <person name="Kent W.J."/>
            <person name="Lesk A."/>
            <person name="Nelson D.L."/>
            <person name="O'brien W.E."/>
            <person name="Pruefer K."/>
            <person name="Stenson P.D."/>
            <person name="Wallace J.C."/>
            <person name="Ke H."/>
            <person name="Liu X.-M."/>
            <person name="Wang P."/>
            <person name="Xiang A.P."/>
            <person name="Yang F."/>
            <person name="Barber G.P."/>
            <person name="Haussler D."/>
            <person name="Karolchik D."/>
            <person name="Kern A.D."/>
            <person name="Kuhn R.M."/>
            <person name="Smith K.E."/>
            <person name="Zwieg A.S."/>
        </authorList>
    </citation>
    <scope>NUCLEOTIDE SEQUENCE [LARGE SCALE GENOMIC DNA]</scope>
    <source>
        <strain evidence="66">17573</strain>
    </source>
</reference>
<evidence type="ECO:0000256" key="31">
    <source>
        <dbReference type="ARBA" id="ARBA00050418"/>
    </source>
</evidence>
<keyword evidence="17" id="KW-0735">Signal-anchor</keyword>
<comment type="catalytic activity">
    <reaction evidence="22">
        <text>a triacylglycerol + H2O = a diacylglycerol + a fatty acid + H(+)</text>
        <dbReference type="Rhea" id="RHEA:12044"/>
        <dbReference type="ChEBI" id="CHEBI:15377"/>
        <dbReference type="ChEBI" id="CHEBI:15378"/>
        <dbReference type="ChEBI" id="CHEBI:17855"/>
        <dbReference type="ChEBI" id="CHEBI:18035"/>
        <dbReference type="ChEBI" id="CHEBI:28868"/>
        <dbReference type="EC" id="3.1.1.3"/>
    </reaction>
    <physiologicalReaction direction="left-to-right" evidence="22">
        <dbReference type="Rhea" id="RHEA:12045"/>
    </physiologicalReaction>
</comment>
<evidence type="ECO:0000256" key="6">
    <source>
        <dbReference type="ARBA" id="ARBA00013278"/>
    </source>
</evidence>
<comment type="catalytic activity">
    <reaction evidence="47">
        <text>1,3-di-(9Z)-octadecenoyl-2-hexadecanoylglycerol + H2O = 1,3-di-(9Z-octadecenoyl)-glycerol + hexadecanoate + H(+)</text>
        <dbReference type="Rhea" id="RHEA:38419"/>
        <dbReference type="ChEBI" id="CHEBI:7896"/>
        <dbReference type="ChEBI" id="CHEBI:15377"/>
        <dbReference type="ChEBI" id="CHEBI:15378"/>
        <dbReference type="ChEBI" id="CHEBI:75735"/>
        <dbReference type="ChEBI" id="CHEBI:75846"/>
    </reaction>
    <physiologicalReaction direction="left-to-right" evidence="47">
        <dbReference type="Rhea" id="RHEA:38420"/>
    </physiologicalReaction>
</comment>
<keyword evidence="19 62" id="KW-0443">Lipid metabolism</keyword>
<comment type="catalytic activity">
    <reaction evidence="52">
        <text>1-(9Z-octadecenoyl)-glycerol + 1,2-di-(9Z-octadecenoyl)-glycerol = 1,2,3-tri-(9Z-octadecenoyl)-glycerol + glycerol</text>
        <dbReference type="Rhea" id="RHEA:38327"/>
        <dbReference type="ChEBI" id="CHEBI:17754"/>
        <dbReference type="ChEBI" id="CHEBI:52323"/>
        <dbReference type="ChEBI" id="CHEBI:53753"/>
        <dbReference type="ChEBI" id="CHEBI:75342"/>
    </reaction>
    <physiologicalReaction direction="left-to-right" evidence="52">
        <dbReference type="Rhea" id="RHEA:38328"/>
    </physiologicalReaction>
</comment>
<comment type="catalytic activity">
    <reaction evidence="46">
        <text>9-hydroxy-octadecanoate + 1,2-di-(9Z-octadecenoyl)-sn-glycerol = 9-(9Z-octadecenoyloxy)-octadecanoate + 2-(9Z-octadecenoyl)-glycerol</text>
        <dbReference type="Rhea" id="RHEA:75031"/>
        <dbReference type="ChEBI" id="CHEBI:52333"/>
        <dbReference type="ChEBI" id="CHEBI:73990"/>
        <dbReference type="ChEBI" id="CHEBI:136282"/>
        <dbReference type="ChEBI" id="CHEBI:136286"/>
    </reaction>
</comment>
<comment type="catalytic activity">
    <reaction evidence="32">
        <text>1,2,3-tri-(9Z)-hexadecenoylglycerol + 9-hydroxy-octadecanoate = 2,3-di-(9Z)-hexadecenoyl-sn-glycerol + 9-(9Z-hexadecenoyloxy)-octadecanoate</text>
        <dbReference type="Rhea" id="RHEA:75027"/>
        <dbReference type="ChEBI" id="CHEBI:75841"/>
        <dbReference type="ChEBI" id="CHEBI:75853"/>
        <dbReference type="ChEBI" id="CHEBI:136286"/>
        <dbReference type="ChEBI" id="CHEBI:136309"/>
    </reaction>
</comment>
<evidence type="ECO:0000256" key="55">
    <source>
        <dbReference type="ARBA" id="ARBA00052816"/>
    </source>
</evidence>
<evidence type="ECO:0000256" key="5">
    <source>
        <dbReference type="ARBA" id="ARBA00005189"/>
    </source>
</evidence>
<evidence type="ECO:0000256" key="46">
    <source>
        <dbReference type="ARBA" id="ARBA00052309"/>
    </source>
</evidence>
<evidence type="ECO:0000256" key="38">
    <source>
        <dbReference type="ARBA" id="ARBA00051063"/>
    </source>
</evidence>
<dbReference type="GO" id="GO:0005737">
    <property type="term" value="C:cytoplasm"/>
    <property type="evidence" value="ECO:0000318"/>
    <property type="project" value="GO_Central"/>
</dbReference>
<dbReference type="GO" id="GO:0004806">
    <property type="term" value="F:triacylglycerol lipase activity"/>
    <property type="evidence" value="ECO:0000318"/>
    <property type="project" value="GO_Central"/>
</dbReference>
<evidence type="ECO:0000256" key="41">
    <source>
        <dbReference type="ARBA" id="ARBA00051457"/>
    </source>
</evidence>
<dbReference type="Bgee" id="ENSMMUG00000056078">
    <property type="expression patterns" value="Expressed in adipose tissue and 20 other cell types or tissues"/>
</dbReference>
<comment type="catalytic activity">
    <reaction evidence="51">
        <text>a 1-acylglycerol + a 1,3-diacylglycerol = a triacylglycerol + glycerol</text>
        <dbReference type="Rhea" id="RHEA:44440"/>
        <dbReference type="ChEBI" id="CHEBI:17754"/>
        <dbReference type="ChEBI" id="CHEBI:17855"/>
        <dbReference type="ChEBI" id="CHEBI:35759"/>
        <dbReference type="ChEBI" id="CHEBI:47777"/>
    </reaction>
    <physiologicalReaction direction="left-to-right" evidence="51">
        <dbReference type="Rhea" id="RHEA:44441"/>
    </physiologicalReaction>
</comment>
<dbReference type="FunCoup" id="A0A5F7ZPL2">
    <property type="interactions" value="608"/>
</dbReference>
<dbReference type="InterPro" id="IPR002641">
    <property type="entry name" value="PNPLA_dom"/>
</dbReference>
<evidence type="ECO:0000256" key="42">
    <source>
        <dbReference type="ARBA" id="ARBA00051536"/>
    </source>
</evidence>
<evidence type="ECO:0000256" key="49">
    <source>
        <dbReference type="ARBA" id="ARBA00052519"/>
    </source>
</evidence>
<dbReference type="InterPro" id="IPR016035">
    <property type="entry name" value="Acyl_Trfase/lysoPLipase"/>
</dbReference>
<reference evidence="65" key="3">
    <citation type="submission" date="2025-08" db="UniProtKB">
        <authorList>
            <consortium name="Ensembl"/>
        </authorList>
    </citation>
    <scope>IDENTIFICATION</scope>
    <source>
        <strain evidence="65">17573</strain>
    </source>
</reference>
<evidence type="ECO:0000313" key="67">
    <source>
        <dbReference type="VGNC" id="VGNC:107628"/>
    </source>
</evidence>
<dbReference type="Ensembl" id="ENSMMUT00000079992.1">
    <property type="protein sequence ID" value="ENSMMUP00000067557.1"/>
    <property type="gene ID" value="ENSMMUG00000056078.1"/>
</dbReference>
<evidence type="ECO:0000256" key="51">
    <source>
        <dbReference type="ARBA" id="ARBA00052649"/>
    </source>
</evidence>
<evidence type="ECO:0000256" key="62">
    <source>
        <dbReference type="PROSITE-ProRule" id="PRU01161"/>
    </source>
</evidence>
<evidence type="ECO:0000256" key="11">
    <source>
        <dbReference type="ARBA" id="ARBA00022553"/>
    </source>
</evidence>
<evidence type="ECO:0000256" key="3">
    <source>
        <dbReference type="ARBA" id="ARBA00004651"/>
    </source>
</evidence>
<evidence type="ECO:0000256" key="7">
    <source>
        <dbReference type="ARBA" id="ARBA00013279"/>
    </source>
</evidence>
<evidence type="ECO:0000256" key="61">
    <source>
        <dbReference type="ARBA" id="ARBA00076473"/>
    </source>
</evidence>
<dbReference type="VEuPathDB" id="HostDB:ENSMMUG00000056078"/>
<evidence type="ECO:0000256" key="10">
    <source>
        <dbReference type="ARBA" id="ARBA00022499"/>
    </source>
</evidence>
<name>A0A5F7ZPL2_MACMU</name>
<dbReference type="InterPro" id="IPR033562">
    <property type="entry name" value="PLPL"/>
</dbReference>
<comment type="subunit">
    <text evidence="58">Interacts with ABHD5; this association stimulates PNPLA2 triglyceride hydrolase activity. Interacts with SERPINF1; this interaction stimulates the phospholipase A2 activity of PNPLA2. Despite a colocalization in lipid droplets, it probably does not interact with PLIN. Interacts with PLIN5; prevents interaction with ABHD5. Interacts with FAF2.</text>
</comment>
<evidence type="ECO:0000256" key="32">
    <source>
        <dbReference type="ARBA" id="ARBA00050444"/>
    </source>
</evidence>
<feature type="domain" description="PNPLA" evidence="64">
    <location>
        <begin position="119"/>
        <end position="288"/>
    </location>
</feature>
<comment type="catalytic activity">
    <reaction evidence="39">
        <text>a triacylglycerol + all-trans-retinol = an all-trans-retinyl ester + a diacylglycerol</text>
        <dbReference type="Rhea" id="RHEA:44676"/>
        <dbReference type="ChEBI" id="CHEBI:17336"/>
        <dbReference type="ChEBI" id="CHEBI:17855"/>
        <dbReference type="ChEBI" id="CHEBI:18035"/>
        <dbReference type="ChEBI" id="CHEBI:63410"/>
    </reaction>
    <physiologicalReaction direction="left-to-right" evidence="39">
        <dbReference type="Rhea" id="RHEA:44677"/>
    </physiologicalReaction>
</comment>
<evidence type="ECO:0000256" key="34">
    <source>
        <dbReference type="ARBA" id="ARBA00050520"/>
    </source>
</evidence>
<evidence type="ECO:0000256" key="15">
    <source>
        <dbReference type="ARBA" id="ARBA00022843"/>
    </source>
</evidence>
<feature type="active site" description="Proton acceptor" evidence="62">
    <location>
        <position position="275"/>
    </location>
</feature>
<evidence type="ECO:0000256" key="48">
    <source>
        <dbReference type="ARBA" id="ARBA00052389"/>
    </source>
</evidence>
<sequence length="601" mass="65265">MRKRDGRVTSPRIALPLGQLSGGGAAPVRRGQPQSLNRQGGTQVQTQLLRLRQWGPALEPQLDPPGPRLPAPGPRLPAPGSSERTASGEQAAQRGPAARGARSPAAAAAMFPREKTWNISFAGCGFLGVYYVGVASCLREHAPFLVANATHIYGASAGALTATALVTGVCLGEAGAKFIEVSKEARKRFLGPLHPSFNLVKIIRSFLLKVLPADSHEHASGRLGISLTRVSDGENVIISHFNSKDELIQANVCSGFIPVYCGLIPPSLQGVRYVDGGISDNLPLYELKNTITVSPFSGESDICPQDSSTNIHELRVTNTSIQFNLRNLYRLSKALFPPEPLVLREMCKQGYRDGLRFLQRNGLLNRPNPLLALPPACPHGPEDEDEAMESAQAVDHSQLPGEDHILEHLPVRLNEALLEACVEPTDLLTTLSNMLPVRLATAMMVPYTLPLESALSFTIRLLEWLPDVPEDIRWMKEQTGSICQYLVMRAKRKLGRHLSSRLPEQVELRRVQSLPSVPLSCATYSEALPGWMRNNLSLGDALAKWEECQRQLLLGLFCTNVAFPPEALRMRASAGPAPADPAPADPDDLASPQHPPGLPPC</sequence>
<keyword evidence="20" id="KW-0472">Membrane</keyword>
<organism evidence="65 66">
    <name type="scientific">Macaca mulatta</name>
    <name type="common">Rhesus macaque</name>
    <dbReference type="NCBI Taxonomy" id="9544"/>
    <lineage>
        <taxon>Eukaryota</taxon>
        <taxon>Metazoa</taxon>
        <taxon>Chordata</taxon>
        <taxon>Craniata</taxon>
        <taxon>Vertebrata</taxon>
        <taxon>Euteleostomi</taxon>
        <taxon>Mammalia</taxon>
        <taxon>Eutheria</taxon>
        <taxon>Euarchontoglires</taxon>
        <taxon>Primates</taxon>
        <taxon>Haplorrhini</taxon>
        <taxon>Catarrhini</taxon>
        <taxon>Cercopithecidae</taxon>
        <taxon>Cercopithecinae</taxon>
        <taxon>Macaca</taxon>
    </lineage>
</organism>
<dbReference type="GO" id="GO:0160077">
    <property type="term" value="P:lipid droplet fusion"/>
    <property type="evidence" value="ECO:0007669"/>
    <property type="project" value="Ensembl"/>
</dbReference>
<evidence type="ECO:0000256" key="53">
    <source>
        <dbReference type="ARBA" id="ARBA00052713"/>
    </source>
</evidence>
<evidence type="ECO:0000256" key="44">
    <source>
        <dbReference type="ARBA" id="ARBA00052222"/>
    </source>
</evidence>
<dbReference type="STRING" id="9544.ENSMMUP00000067557"/>
<dbReference type="Proteomes" id="UP000006718">
    <property type="component" value="Chromosome 14"/>
</dbReference>
<dbReference type="SUPFAM" id="SSF52151">
    <property type="entry name" value="FabD/lysophospholipase-like"/>
    <property type="match status" value="1"/>
</dbReference>
<evidence type="ECO:0000256" key="59">
    <source>
        <dbReference type="ARBA" id="ARBA00072609"/>
    </source>
</evidence>
<evidence type="ECO:0000256" key="23">
    <source>
        <dbReference type="ARBA" id="ARBA00023422"/>
    </source>
</evidence>
<comment type="catalytic activity">
    <reaction evidence="43">
        <text>1-hexadecanoyl-2,3-di-(9Z)-octadecenoyl-sn-glycerol + 9-hydroxy-octadecanoate = 1-hexadecanoyl-3-(9Z)-octadecenoyl-sn-glycerol + 9-(9Z-octadecenoyloxy)-octadecanoate</text>
        <dbReference type="Rhea" id="RHEA:75035"/>
        <dbReference type="ChEBI" id="CHEBI:75847"/>
        <dbReference type="ChEBI" id="CHEBI:75868"/>
        <dbReference type="ChEBI" id="CHEBI:136282"/>
        <dbReference type="ChEBI" id="CHEBI:136286"/>
    </reaction>
</comment>
<reference evidence="65" key="4">
    <citation type="submission" date="2025-09" db="UniProtKB">
        <authorList>
            <consortium name="Ensembl"/>
        </authorList>
    </citation>
    <scope>IDENTIFICATION</scope>
    <source>
        <strain evidence="65">17573</strain>
    </source>
</reference>
<gene>
    <name evidence="65 67" type="primary">PNPLA2</name>
</gene>
<dbReference type="PANTHER" id="PTHR12406:SF29">
    <property type="entry name" value="PATATIN-LIKE PHOSPHOLIPASE DOMAIN-CONTAINING PROTEIN 2"/>
    <property type="match status" value="1"/>
</dbReference>
<evidence type="ECO:0000256" key="57">
    <source>
        <dbReference type="ARBA" id="ARBA00052907"/>
    </source>
</evidence>
<comment type="pathway">
    <text evidence="5">Lipid metabolism.</text>
</comment>
<evidence type="ECO:0000256" key="20">
    <source>
        <dbReference type="ARBA" id="ARBA00023136"/>
    </source>
</evidence>
<evidence type="ECO:0000256" key="33">
    <source>
        <dbReference type="ARBA" id="ARBA00050453"/>
    </source>
</evidence>
<evidence type="ECO:0000256" key="30">
    <source>
        <dbReference type="ARBA" id="ARBA00050373"/>
    </source>
</evidence>
<evidence type="ECO:0000256" key="9">
    <source>
        <dbReference type="ARBA" id="ARBA00022490"/>
    </source>
</evidence>
<comment type="catalytic activity">
    <reaction evidence="27">
        <text>1,2,3-tri-(10Z)-heptadecenoylglycerol + 9-hydroxy-octadecanoate = 2,3-di-(10Z-heptadecenoyl)-sn-glycerol + 9-(10Z-heptadecenoyloxy)-octadecanoate</text>
        <dbReference type="Rhea" id="RHEA:75019"/>
        <dbReference type="ChEBI" id="CHEBI:136286"/>
        <dbReference type="ChEBI" id="CHEBI:194143"/>
        <dbReference type="ChEBI" id="CHEBI:194145"/>
        <dbReference type="ChEBI" id="CHEBI:228204"/>
    </reaction>
</comment>
<dbReference type="GO" id="GO:0010891">
    <property type="term" value="P:negative regulation of triglyceride storage"/>
    <property type="evidence" value="ECO:0007669"/>
    <property type="project" value="UniProtKB-ARBA"/>
</dbReference>
<feature type="active site" description="Nucleophile" evidence="62">
    <location>
        <position position="156"/>
    </location>
</feature>
<comment type="catalytic activity">
    <reaction evidence="53">
        <text>a 1-acylglycerol + a 1,2-diacylglycerol = a triacylglycerol + glycerol</text>
        <dbReference type="Rhea" id="RHEA:44436"/>
        <dbReference type="ChEBI" id="CHEBI:17754"/>
        <dbReference type="ChEBI" id="CHEBI:17855"/>
        <dbReference type="ChEBI" id="CHEBI:35759"/>
        <dbReference type="ChEBI" id="CHEBI:49172"/>
    </reaction>
    <physiologicalReaction direction="left-to-right" evidence="53">
        <dbReference type="Rhea" id="RHEA:44437"/>
    </physiologicalReaction>
</comment>
<dbReference type="InterPro" id="IPR033903">
    <property type="entry name" value="PNPLA2"/>
</dbReference>
<comment type="catalytic activity">
    <reaction evidence="56">
        <text>1,2,3-tri-(9Z)-hexadecenoylglycerol + H2O = 2,3-di-(9Z)-hexadecenoyl-sn-glycerol + (9Z)-hexadecenoate + H(+)</text>
        <dbReference type="Rhea" id="RHEA:38399"/>
        <dbReference type="ChEBI" id="CHEBI:15377"/>
        <dbReference type="ChEBI" id="CHEBI:15378"/>
        <dbReference type="ChEBI" id="CHEBI:32372"/>
        <dbReference type="ChEBI" id="CHEBI:75841"/>
        <dbReference type="ChEBI" id="CHEBI:75853"/>
    </reaction>
    <physiologicalReaction direction="left-to-right" evidence="56">
        <dbReference type="Rhea" id="RHEA:38400"/>
    </physiologicalReaction>
</comment>
<evidence type="ECO:0000256" key="28">
    <source>
        <dbReference type="ARBA" id="ARBA00050235"/>
    </source>
</evidence>
<comment type="catalytic activity">
    <reaction evidence="29">
        <text>1-(9Z-octadecenoyl)-glycerol + 1,3-di-(9Z-octadecenoyl)-glycerol = 1,2,3-tri-(9Z-octadecenoyl)-glycerol + glycerol</text>
        <dbReference type="Rhea" id="RHEA:38331"/>
        <dbReference type="ChEBI" id="CHEBI:17754"/>
        <dbReference type="ChEBI" id="CHEBI:53753"/>
        <dbReference type="ChEBI" id="CHEBI:75342"/>
        <dbReference type="ChEBI" id="CHEBI:75735"/>
    </reaction>
    <physiologicalReaction direction="left-to-right" evidence="29">
        <dbReference type="Rhea" id="RHEA:38332"/>
    </physiologicalReaction>
</comment>
<dbReference type="GO" id="GO:0005829">
    <property type="term" value="C:cytosol"/>
    <property type="evidence" value="ECO:0007669"/>
    <property type="project" value="Ensembl"/>
</dbReference>
<dbReference type="GO" id="GO:0005654">
    <property type="term" value="C:nucleoplasm"/>
    <property type="evidence" value="ECO:0007669"/>
    <property type="project" value="Ensembl"/>
</dbReference>
<comment type="catalytic activity">
    <reaction evidence="35">
        <text>1,2,3-tri-(9Z-octadecenoyl)-glycerol + all-trans-retinol = all-trans-retinyl 9Z-octadecenoate + di-(9Z)-octadecenoylglycerol</text>
        <dbReference type="Rhea" id="RHEA:39987"/>
        <dbReference type="ChEBI" id="CHEBI:17336"/>
        <dbReference type="ChEBI" id="CHEBI:53753"/>
        <dbReference type="ChEBI" id="CHEBI:70760"/>
        <dbReference type="ChEBI" id="CHEBI:75945"/>
    </reaction>
    <physiologicalReaction direction="left-to-right" evidence="35">
        <dbReference type="Rhea" id="RHEA:39988"/>
    </physiologicalReaction>
</comment>
<comment type="catalytic activity">
    <reaction evidence="44">
        <text>1,2-di-(9Z)-octadecenoyl-3-hexadecanoyl-sn-glycerol + H2O = 1-(9Z)-octadecenoyl-3-hexadecanoyl-sn-glycerol + (9Z)-octadecenoate + H(+)</text>
        <dbReference type="Rhea" id="RHEA:38423"/>
        <dbReference type="ChEBI" id="CHEBI:15377"/>
        <dbReference type="ChEBI" id="CHEBI:15378"/>
        <dbReference type="ChEBI" id="CHEBI:30823"/>
        <dbReference type="ChEBI" id="CHEBI:75583"/>
        <dbReference type="ChEBI" id="CHEBI:75867"/>
    </reaction>
    <physiologicalReaction direction="left-to-right" evidence="44">
        <dbReference type="Rhea" id="RHEA:38424"/>
    </physiologicalReaction>
</comment>
<keyword evidence="12" id="KW-0551">Lipid droplet</keyword>
<comment type="subcellular location">
    <subcellularLocation>
        <location evidence="3">Cell membrane</location>
        <topology evidence="3">Multi-pass membrane protein</topology>
    </subcellularLocation>
    <subcellularLocation>
        <location evidence="1">Cytoplasm</location>
    </subcellularLocation>
    <subcellularLocation>
        <location evidence="2">Lipid droplet</location>
    </subcellularLocation>
</comment>
<comment type="catalytic activity">
    <reaction evidence="31">
        <text>1-hexadecanoyl-2,3-di-(9Z)-octadecenoyl-sn-glycerol + H2O = 1-hexadecanoyl-3-(9Z)-octadecenoyl-sn-glycerol + (9Z)-octadecenoate + H(+)</text>
        <dbReference type="Rhea" id="RHEA:38647"/>
        <dbReference type="ChEBI" id="CHEBI:15377"/>
        <dbReference type="ChEBI" id="CHEBI:15378"/>
        <dbReference type="ChEBI" id="CHEBI:30823"/>
        <dbReference type="ChEBI" id="CHEBI:75847"/>
        <dbReference type="ChEBI" id="CHEBI:75868"/>
    </reaction>
    <physiologicalReaction direction="left-to-right" evidence="31">
        <dbReference type="Rhea" id="RHEA:38648"/>
    </physiologicalReaction>
</comment>
<evidence type="ECO:0000256" key="63">
    <source>
        <dbReference type="SAM" id="MobiDB-lite"/>
    </source>
</evidence>
<dbReference type="PANTHER" id="PTHR12406">
    <property type="entry name" value="CALCIUM-INDEPENDENT PHOSPHOLIPASE A2 IPLA2 -RELATED"/>
    <property type="match status" value="1"/>
</dbReference>
<dbReference type="VGNC" id="VGNC:107628">
    <property type="gene designation" value="PNPLA2"/>
</dbReference>
<evidence type="ECO:0000256" key="26">
    <source>
        <dbReference type="ARBA" id="ARBA00050132"/>
    </source>
</evidence>
<comment type="catalytic activity">
    <reaction evidence="36">
        <text>1-hexadecanoyl-2,3-di-(9Z)-octadecenoyl-sn-glycerol + H2O = 2,3-di-(9Z)-octadecenoyl-sn-glycerol + hexadecanoate + H(+)</text>
        <dbReference type="Rhea" id="RHEA:38427"/>
        <dbReference type="ChEBI" id="CHEBI:7896"/>
        <dbReference type="ChEBI" id="CHEBI:15377"/>
        <dbReference type="ChEBI" id="CHEBI:15378"/>
        <dbReference type="ChEBI" id="CHEBI:75824"/>
        <dbReference type="ChEBI" id="CHEBI:75847"/>
    </reaction>
    <physiologicalReaction direction="left-to-right" evidence="36">
        <dbReference type="Rhea" id="RHEA:38428"/>
    </physiologicalReaction>
</comment>
<feature type="short sequence motif" description="DGA/G" evidence="62">
    <location>
        <begin position="275"/>
        <end position="277"/>
    </location>
</feature>
<evidence type="ECO:0000256" key="50">
    <source>
        <dbReference type="ARBA" id="ARBA00052610"/>
    </source>
</evidence>
<evidence type="ECO:0000256" key="16">
    <source>
        <dbReference type="ARBA" id="ARBA00022963"/>
    </source>
</evidence>
<evidence type="ECO:0000256" key="25">
    <source>
        <dbReference type="ARBA" id="ARBA00049452"/>
    </source>
</evidence>
<keyword evidence="21" id="KW-0325">Glycoprotein</keyword>
<protein>
    <recommendedName>
        <fullName evidence="59">Patatin-like phospholipase domain-containing protein 2</fullName>
        <ecNumber evidence="7">3.1.1.3</ecNumber>
        <ecNumber evidence="6">3.1.1.4</ecNumber>
    </recommendedName>
    <alternativeName>
        <fullName evidence="61">Adipose triglyceride lipase</fullName>
    </alternativeName>
    <alternativeName>
        <fullName evidence="60">Calcium-independent phospholipase A2-zeta</fullName>
    </alternativeName>
</protein>
<dbReference type="EC" id="3.1.1.4" evidence="6"/>
<comment type="catalytic activity">
    <reaction evidence="24">
        <text>1,2-di-(9Z-octadecenoyl)-glycerol + (9Z)-octadecenoate + H(+) = 1,2,3-tri-(9Z-octadecenoyl)-glycerol + H2O</text>
        <dbReference type="Rhea" id="RHEA:38379"/>
        <dbReference type="ChEBI" id="CHEBI:15377"/>
        <dbReference type="ChEBI" id="CHEBI:15378"/>
        <dbReference type="ChEBI" id="CHEBI:30823"/>
        <dbReference type="ChEBI" id="CHEBI:52323"/>
        <dbReference type="ChEBI" id="CHEBI:53753"/>
    </reaction>
    <physiologicalReaction direction="right-to-left" evidence="24">
        <dbReference type="Rhea" id="RHEA:38381"/>
    </physiologicalReaction>
</comment>
<evidence type="ECO:0000256" key="21">
    <source>
        <dbReference type="ARBA" id="ARBA00023180"/>
    </source>
</evidence>
<feature type="compositionally biased region" description="Low complexity" evidence="63">
    <location>
        <begin position="38"/>
        <end position="53"/>
    </location>
</feature>
<comment type="catalytic activity">
    <reaction evidence="40">
        <text>2 a 1-acylglycerol = a 1,2-diacylglycerol + glycerol</text>
        <dbReference type="Rhea" id="RHEA:44432"/>
        <dbReference type="ChEBI" id="CHEBI:17754"/>
        <dbReference type="ChEBI" id="CHEBI:35759"/>
        <dbReference type="ChEBI" id="CHEBI:49172"/>
    </reaction>
    <physiologicalReaction direction="left-to-right" evidence="40">
        <dbReference type="Rhea" id="RHEA:44433"/>
    </physiologicalReaction>
</comment>
<comment type="catalytic activity">
    <reaction evidence="33">
        <text>1,2,3-tri-(9Z,12Z,15Z)-octadecatrienoylglycerol + H2O = 1,3-di-(9Z,12Z,15Z)-octadecatrienoylglycerol + (9Z,12Z,15Z)-octadecatrienoate + H(+)</text>
        <dbReference type="Rhea" id="RHEA:38411"/>
        <dbReference type="ChEBI" id="CHEBI:15377"/>
        <dbReference type="ChEBI" id="CHEBI:15378"/>
        <dbReference type="ChEBI" id="CHEBI:32387"/>
        <dbReference type="ChEBI" id="CHEBI:75845"/>
        <dbReference type="ChEBI" id="CHEBI:75852"/>
    </reaction>
    <physiologicalReaction direction="left-to-right" evidence="33">
        <dbReference type="Rhea" id="RHEA:38412"/>
    </physiologicalReaction>
</comment>
<comment type="catalytic activity">
    <reaction evidence="57">
        <text>a triacyl-sn-glycerol + H2O = a 1,3-diacyl-sn-glycerol + a fatty acid + H(+)</text>
        <dbReference type="Rhea" id="RHEA:43732"/>
        <dbReference type="ChEBI" id="CHEBI:15377"/>
        <dbReference type="ChEBI" id="CHEBI:15378"/>
        <dbReference type="ChEBI" id="CHEBI:28868"/>
        <dbReference type="ChEBI" id="CHEBI:64615"/>
        <dbReference type="ChEBI" id="CHEBI:77272"/>
    </reaction>
    <physiologicalReaction direction="left-to-right" evidence="57">
        <dbReference type="Rhea" id="RHEA:43733"/>
    </physiologicalReaction>
</comment>
<evidence type="ECO:0000256" key="58">
    <source>
        <dbReference type="ARBA" id="ARBA00065722"/>
    </source>
</evidence>
<evidence type="ECO:0000256" key="52">
    <source>
        <dbReference type="ARBA" id="ARBA00052658"/>
    </source>
</evidence>
<dbReference type="PROSITE" id="PS51635">
    <property type="entry name" value="PNPLA"/>
    <property type="match status" value="1"/>
</dbReference>
<dbReference type="GO" id="GO:0006651">
    <property type="term" value="P:diacylglycerol biosynthetic process"/>
    <property type="evidence" value="ECO:0007669"/>
    <property type="project" value="Ensembl"/>
</dbReference>
<proteinExistence type="predicted"/>
<comment type="catalytic activity">
    <reaction evidence="50">
        <text>a triacyl-sn-glycerol + H2O = a 2,3-diacyl-sn-glycerol + a fatty acid + H(+)</text>
        <dbReference type="Rhea" id="RHEA:38499"/>
        <dbReference type="ChEBI" id="CHEBI:15377"/>
        <dbReference type="ChEBI" id="CHEBI:15378"/>
        <dbReference type="ChEBI" id="CHEBI:28868"/>
        <dbReference type="ChEBI" id="CHEBI:64615"/>
        <dbReference type="ChEBI" id="CHEBI:75524"/>
    </reaction>
    <physiologicalReaction direction="left-to-right" evidence="50">
        <dbReference type="Rhea" id="RHEA:38500"/>
    </physiologicalReaction>
</comment>
<dbReference type="GO" id="GO:0019915">
    <property type="term" value="P:lipid storage"/>
    <property type="evidence" value="ECO:0007669"/>
    <property type="project" value="Ensembl"/>
</dbReference>
<keyword evidence="14 62" id="KW-0378">Hydrolase</keyword>
<evidence type="ECO:0000313" key="65">
    <source>
        <dbReference type="Ensembl" id="ENSMMUP00000067557.1"/>
    </source>
</evidence>
<dbReference type="GO" id="GO:0005811">
    <property type="term" value="C:lipid droplet"/>
    <property type="evidence" value="ECO:0000318"/>
    <property type="project" value="GO_Central"/>
</dbReference>
<comment type="catalytic activity">
    <reaction evidence="54">
        <text>1,2,3-tri-(9Z,12Z,15Z)-octadecatrienoylglycerol + H2O = 2,3-di-(9Z,12Z,15Z)-octadecatrienoyl-sn-glycerol + (9Z,12Z,15Z)-octadecatrienoate + H(+)</text>
        <dbReference type="Rhea" id="RHEA:38415"/>
        <dbReference type="ChEBI" id="CHEBI:15377"/>
        <dbReference type="ChEBI" id="CHEBI:15378"/>
        <dbReference type="ChEBI" id="CHEBI:32387"/>
        <dbReference type="ChEBI" id="CHEBI:75845"/>
        <dbReference type="ChEBI" id="CHEBI:75855"/>
    </reaction>
    <physiologicalReaction direction="left-to-right" evidence="54">
        <dbReference type="Rhea" id="RHEA:38416"/>
    </physiologicalReaction>
</comment>
<evidence type="ECO:0000256" key="54">
    <source>
        <dbReference type="ARBA" id="ARBA00052815"/>
    </source>
</evidence>
<evidence type="ECO:0000256" key="1">
    <source>
        <dbReference type="ARBA" id="ARBA00004496"/>
    </source>
</evidence>
<keyword evidence="13" id="KW-0812">Transmembrane</keyword>
<feature type="compositionally biased region" description="Pro residues" evidence="63">
    <location>
        <begin position="62"/>
        <end position="77"/>
    </location>
</feature>
<dbReference type="GO" id="GO:0007603">
    <property type="term" value="P:phototransduction, visible light"/>
    <property type="evidence" value="ECO:0007669"/>
    <property type="project" value="Ensembl"/>
</dbReference>
<evidence type="ECO:0000256" key="36">
    <source>
        <dbReference type="ARBA" id="ARBA00050685"/>
    </source>
</evidence>
<dbReference type="GO" id="GO:0019433">
    <property type="term" value="P:triglyceride catabolic process"/>
    <property type="evidence" value="ECO:0000318"/>
    <property type="project" value="GO_Central"/>
</dbReference>
<evidence type="ECO:0000256" key="60">
    <source>
        <dbReference type="ARBA" id="ARBA00076067"/>
    </source>
</evidence>
<keyword evidence="8" id="KW-1003">Cell membrane</keyword>
<feature type="region of interest" description="Disordered" evidence="63">
    <location>
        <begin position="1"/>
        <end position="101"/>
    </location>
</feature>
<dbReference type="GeneTree" id="ENSGT00940000160155"/>
<comment type="catalytic activity">
    <reaction evidence="55">
        <text>1-hexadecanoyl-2,3-di-(9Z)-octadecenoyl-sn-glycerol + 9-hydroxy-octadecanoate = 9-hexadecanoyloxy-octadecanoate + 2,3-di-(9Z)-octadecenoyl-sn-glycerol</text>
        <dbReference type="Rhea" id="RHEA:75015"/>
        <dbReference type="ChEBI" id="CHEBI:75824"/>
        <dbReference type="ChEBI" id="CHEBI:75847"/>
        <dbReference type="ChEBI" id="CHEBI:83670"/>
        <dbReference type="ChEBI" id="CHEBI:136286"/>
    </reaction>
</comment>
<dbReference type="GO" id="GO:0051265">
    <property type="term" value="F:diolein transacylation activity"/>
    <property type="evidence" value="ECO:0007669"/>
    <property type="project" value="Ensembl"/>
</dbReference>
<dbReference type="GO" id="GO:0004623">
    <property type="term" value="F:phospholipase A2 activity"/>
    <property type="evidence" value="ECO:0007669"/>
    <property type="project" value="UniProtKB-EC"/>
</dbReference>
<evidence type="ECO:0000256" key="8">
    <source>
        <dbReference type="ARBA" id="ARBA00022475"/>
    </source>
</evidence>
<dbReference type="GO" id="GO:0050253">
    <property type="term" value="F:retinyl-palmitate esterase activity"/>
    <property type="evidence" value="ECO:0007669"/>
    <property type="project" value="Ensembl"/>
</dbReference>
<comment type="catalytic activity">
    <reaction evidence="41">
        <text>1,2,3-tri-(9Z-octadecenoyl)-glycerol + 9-hydroxy-octadecanoate = 9-(9Z-octadecenoyloxy)-octadecanoate + 2,3-di-(9Z)-octadecenoyl-sn-glycerol</text>
        <dbReference type="Rhea" id="RHEA:75011"/>
        <dbReference type="ChEBI" id="CHEBI:53753"/>
        <dbReference type="ChEBI" id="CHEBI:75824"/>
        <dbReference type="ChEBI" id="CHEBI:136282"/>
        <dbReference type="ChEBI" id="CHEBI:136286"/>
    </reaction>
</comment>
<evidence type="ECO:0000259" key="64">
    <source>
        <dbReference type="PROSITE" id="PS51635"/>
    </source>
</evidence>
<dbReference type="FunFam" id="3.40.1090.10:FF:000021">
    <property type="entry name" value="Patatin-like phospholipase domain containing 2"/>
    <property type="match status" value="1"/>
</dbReference>
<comment type="catalytic activity">
    <reaction evidence="48">
        <text>1,2,3-tri-(9Z,12Z)-octadecadienoylglycerol + 9-hydroxy-octadecanoate = 2,3-di-(9Z,12Z)-octadecadienoyl-sn-glycerol + 9-(9Z,12Z-octadecadienoyloxy)-octadecanoate</text>
        <dbReference type="Rhea" id="RHEA:75023"/>
        <dbReference type="ChEBI" id="CHEBI:75844"/>
        <dbReference type="ChEBI" id="CHEBI:75854"/>
        <dbReference type="ChEBI" id="CHEBI:136286"/>
        <dbReference type="ChEBI" id="CHEBI:194142"/>
    </reaction>
</comment>
<dbReference type="GO" id="GO:0016020">
    <property type="term" value="C:membrane"/>
    <property type="evidence" value="ECO:0000318"/>
    <property type="project" value="GO_Central"/>
</dbReference>
<evidence type="ECO:0000256" key="2">
    <source>
        <dbReference type="ARBA" id="ARBA00004502"/>
    </source>
</evidence>
<evidence type="ECO:0000256" key="40">
    <source>
        <dbReference type="ARBA" id="ARBA00051283"/>
    </source>
</evidence>
<keyword evidence="15" id="KW-0832">Ubl conjugation</keyword>
<dbReference type="ExpressionAtlas" id="A0A5F7ZPL2">
    <property type="expression patterns" value="baseline"/>
</dbReference>
<evidence type="ECO:0000256" key="56">
    <source>
        <dbReference type="ARBA" id="ARBA00052855"/>
    </source>
</evidence>
<dbReference type="CDD" id="cd07220">
    <property type="entry name" value="Pat_PNPLA2"/>
    <property type="match status" value="1"/>
</dbReference>
<feature type="short sequence motif" description="GXSXG" evidence="62">
    <location>
        <begin position="154"/>
        <end position="158"/>
    </location>
</feature>
<evidence type="ECO:0000256" key="17">
    <source>
        <dbReference type="ARBA" id="ARBA00022968"/>
    </source>
</evidence>
<evidence type="ECO:0000256" key="18">
    <source>
        <dbReference type="ARBA" id="ARBA00022989"/>
    </source>
</evidence>
<keyword evidence="66" id="KW-1185">Reference proteome</keyword>
<evidence type="ECO:0000256" key="14">
    <source>
        <dbReference type="ARBA" id="ARBA00022801"/>
    </source>
</evidence>
<evidence type="ECO:0000256" key="37">
    <source>
        <dbReference type="ARBA" id="ARBA00050827"/>
    </source>
</evidence>
<keyword evidence="9" id="KW-0963">Cytoplasm</keyword>
<evidence type="ECO:0000256" key="47">
    <source>
        <dbReference type="ARBA" id="ARBA00052366"/>
    </source>
</evidence>
<evidence type="ECO:0000256" key="19">
    <source>
        <dbReference type="ARBA" id="ARBA00023098"/>
    </source>
</evidence>
<comment type="catalytic activity">
    <reaction evidence="26">
        <text>1,2-di-(9Z)-octadecenoyl-3-hexadecanoyl-sn-glycerol + H2O = 2-(9Z-octadecenoyl)-3-hexadecanoyl-sn-glycerol + (9Z)-octadecenoate + H(+)</text>
        <dbReference type="Rhea" id="RHEA:38643"/>
        <dbReference type="ChEBI" id="CHEBI:15377"/>
        <dbReference type="ChEBI" id="CHEBI:15378"/>
        <dbReference type="ChEBI" id="CHEBI:30823"/>
        <dbReference type="ChEBI" id="CHEBI:75546"/>
        <dbReference type="ChEBI" id="CHEBI:75583"/>
    </reaction>
    <physiologicalReaction direction="left-to-right" evidence="26">
        <dbReference type="Rhea" id="RHEA:38644"/>
    </physiologicalReaction>
</comment>
<comment type="catalytic activity">
    <reaction evidence="37">
        <text>2 1-(9Z-octadecenoyl)-glycerol = 1,2-di-(9Z-octadecenoyl)-glycerol + glycerol</text>
        <dbReference type="Rhea" id="RHEA:38323"/>
        <dbReference type="ChEBI" id="CHEBI:17754"/>
        <dbReference type="ChEBI" id="CHEBI:52323"/>
        <dbReference type="ChEBI" id="CHEBI:75342"/>
    </reaction>
    <physiologicalReaction direction="left-to-right" evidence="37">
        <dbReference type="Rhea" id="RHEA:38324"/>
    </physiologicalReaction>
</comment>
<comment type="catalytic activity">
    <reaction evidence="30">
        <text>1,2,3-tri-(9Z-octadecenoyl)-glycerol + H2O = 1,3-di-(9Z-octadecenoyl)-glycerol + (9Z)-octadecenoate + H(+)</text>
        <dbReference type="Rhea" id="RHEA:38387"/>
        <dbReference type="ChEBI" id="CHEBI:15377"/>
        <dbReference type="ChEBI" id="CHEBI:15378"/>
        <dbReference type="ChEBI" id="CHEBI:30823"/>
        <dbReference type="ChEBI" id="CHEBI:53753"/>
        <dbReference type="ChEBI" id="CHEBI:75735"/>
    </reaction>
    <physiologicalReaction direction="left-to-right" evidence="30">
        <dbReference type="Rhea" id="RHEA:38388"/>
    </physiologicalReaction>
</comment>
<dbReference type="FunFam" id="3.40.1090.10:FF:000003">
    <property type="entry name" value="Patatin-like phospholipase domain-containing protein 2"/>
    <property type="match status" value="1"/>
</dbReference>
<evidence type="ECO:0000256" key="43">
    <source>
        <dbReference type="ARBA" id="ARBA00052125"/>
    </source>
</evidence>
<comment type="catalytic activity">
    <reaction evidence="42">
        <text>1,2,3-tri-(9Z)-hexadecenoylglycerol + H2O = 1,3-di-(9Z)-hexadecenoylglycerol + (9Z)-hexadecenoate + H(+)</text>
        <dbReference type="Rhea" id="RHEA:38395"/>
        <dbReference type="ChEBI" id="CHEBI:15377"/>
        <dbReference type="ChEBI" id="CHEBI:15378"/>
        <dbReference type="ChEBI" id="CHEBI:32372"/>
        <dbReference type="ChEBI" id="CHEBI:75841"/>
        <dbReference type="ChEBI" id="CHEBI:75849"/>
    </reaction>
    <physiologicalReaction direction="left-to-right" evidence="42">
        <dbReference type="Rhea" id="RHEA:38396"/>
    </physiologicalReaction>
</comment>
<evidence type="ECO:0000256" key="12">
    <source>
        <dbReference type="ARBA" id="ARBA00022677"/>
    </source>
</evidence>
<evidence type="ECO:0000256" key="27">
    <source>
        <dbReference type="ARBA" id="ARBA00050160"/>
    </source>
</evidence>